<comment type="similarity">
    <text evidence="4">Belongs to the FMO family.</text>
</comment>
<comment type="catalytic activity">
    <reaction evidence="42">
        <text>N,N-dimethylaniline + NADPH + O2 + H(+) = N,N-dimethylaniline N-oxide + NADP(+) + H2O</text>
        <dbReference type="Rhea" id="RHEA:24468"/>
        <dbReference type="ChEBI" id="CHEBI:15377"/>
        <dbReference type="ChEBI" id="CHEBI:15378"/>
        <dbReference type="ChEBI" id="CHEBI:15379"/>
        <dbReference type="ChEBI" id="CHEBI:16269"/>
        <dbReference type="ChEBI" id="CHEBI:17735"/>
        <dbReference type="ChEBI" id="CHEBI:57783"/>
        <dbReference type="ChEBI" id="CHEBI:58349"/>
        <dbReference type="EC" id="1.14.13.8"/>
    </reaction>
    <physiologicalReaction direction="left-to-right" evidence="42">
        <dbReference type="Rhea" id="RHEA:24469"/>
    </physiologicalReaction>
</comment>
<dbReference type="PIRSF" id="PIRSF000332">
    <property type="entry name" value="FMO"/>
    <property type="match status" value="1"/>
</dbReference>
<keyword evidence="16" id="KW-1133">Transmembrane helix</keyword>
<evidence type="ECO:0000256" key="19">
    <source>
        <dbReference type="ARBA" id="ARBA00023098"/>
    </source>
</evidence>
<dbReference type="InterPro" id="IPR000960">
    <property type="entry name" value="Flavin_mOase"/>
</dbReference>
<dbReference type="Pfam" id="PF00743">
    <property type="entry name" value="FMO-like"/>
    <property type="match status" value="1"/>
</dbReference>
<dbReference type="AlphaFoldDB" id="A0AAE8MQ62"/>
<name>A0AAE8MQ62_9PEZI</name>
<evidence type="ECO:0000256" key="22">
    <source>
        <dbReference type="ARBA" id="ARBA00029728"/>
    </source>
</evidence>
<dbReference type="FunFam" id="3.50.50.60:FF:000159">
    <property type="entry name" value="Dimethylaniline monooxygenase [N-oxide-forming]"/>
    <property type="match status" value="1"/>
</dbReference>
<evidence type="ECO:0000256" key="38">
    <source>
        <dbReference type="ARBA" id="ARBA00048088"/>
    </source>
</evidence>
<evidence type="ECO:0000256" key="9">
    <source>
        <dbReference type="ARBA" id="ARBA00022553"/>
    </source>
</evidence>
<dbReference type="GO" id="GO:0016174">
    <property type="term" value="F:NAD(P)H oxidase H2O2-forming activity"/>
    <property type="evidence" value="ECO:0007669"/>
    <property type="project" value="UniProtKB-EC"/>
</dbReference>
<evidence type="ECO:0000256" key="40">
    <source>
        <dbReference type="ARBA" id="ARBA00048989"/>
    </source>
</evidence>
<comment type="catalytic activity">
    <reaction evidence="35">
        <text>NADPH + O2 + H(+) = H2O2 + NADP(+)</text>
        <dbReference type="Rhea" id="RHEA:11260"/>
        <dbReference type="ChEBI" id="CHEBI:15378"/>
        <dbReference type="ChEBI" id="CHEBI:15379"/>
        <dbReference type="ChEBI" id="CHEBI:16240"/>
        <dbReference type="ChEBI" id="CHEBI:57783"/>
        <dbReference type="ChEBI" id="CHEBI:58349"/>
        <dbReference type="EC" id="1.6.3.1"/>
    </reaction>
    <physiologicalReaction direction="left-to-right" evidence="35">
        <dbReference type="Rhea" id="RHEA:11261"/>
    </physiologicalReaction>
</comment>
<evidence type="ECO:0000256" key="18">
    <source>
        <dbReference type="ARBA" id="ARBA00023033"/>
    </source>
</evidence>
<dbReference type="EC" id="1.6.3.1" evidence="5"/>
<keyword evidence="20" id="KW-0472">Membrane</keyword>
<evidence type="ECO:0000256" key="13">
    <source>
        <dbReference type="ARBA" id="ARBA00022827"/>
    </source>
</evidence>
<dbReference type="GO" id="GO:0004499">
    <property type="term" value="F:N,N-dimethylaniline monooxygenase activity"/>
    <property type="evidence" value="ECO:0007669"/>
    <property type="project" value="InterPro"/>
</dbReference>
<dbReference type="PANTHER" id="PTHR23023">
    <property type="entry name" value="DIMETHYLANILINE MONOOXYGENASE"/>
    <property type="match status" value="1"/>
</dbReference>
<comment type="catalytic activity">
    <reaction evidence="40">
        <text>(2E)-geranial + NADPH + O2 + H(+) = (1E)-2,6-dimethylhepta-1,5-dien-1-yl formate + NADP(+) + H2O</text>
        <dbReference type="Rhea" id="RHEA:54860"/>
        <dbReference type="ChEBI" id="CHEBI:15377"/>
        <dbReference type="ChEBI" id="CHEBI:15378"/>
        <dbReference type="ChEBI" id="CHEBI:15379"/>
        <dbReference type="ChEBI" id="CHEBI:16980"/>
        <dbReference type="ChEBI" id="CHEBI:57783"/>
        <dbReference type="ChEBI" id="CHEBI:58349"/>
        <dbReference type="ChEBI" id="CHEBI:138375"/>
    </reaction>
    <physiologicalReaction direction="left-to-right" evidence="40">
        <dbReference type="Rhea" id="RHEA:54861"/>
    </physiologicalReaction>
</comment>
<evidence type="ECO:0000313" key="45">
    <source>
        <dbReference type="Proteomes" id="UP001187682"/>
    </source>
</evidence>
<dbReference type="GO" id="GO:0050661">
    <property type="term" value="F:NADP binding"/>
    <property type="evidence" value="ECO:0007669"/>
    <property type="project" value="InterPro"/>
</dbReference>
<dbReference type="InterPro" id="IPR020946">
    <property type="entry name" value="Flavin_mOase-like"/>
</dbReference>
<dbReference type="PRINTS" id="PR01125">
    <property type="entry name" value="FMOXYGENASE5"/>
</dbReference>
<dbReference type="EC" id="1.14.13.148" evidence="25"/>
<evidence type="ECO:0000256" key="20">
    <source>
        <dbReference type="ARBA" id="ARBA00023136"/>
    </source>
</evidence>
<keyword evidence="18" id="KW-0503">Monooxygenase</keyword>
<evidence type="ECO:0000256" key="43">
    <source>
        <dbReference type="ARBA" id="ARBA00049475"/>
    </source>
</evidence>
<evidence type="ECO:0000256" key="42">
    <source>
        <dbReference type="ARBA" id="ARBA00049443"/>
    </source>
</evidence>
<comment type="catalytic activity">
    <reaction evidence="37">
        <text>hypotaurine + NADPH + O2 + H(+) = taurine + NADP(+) + H2O</text>
        <dbReference type="Rhea" id="RHEA:69819"/>
        <dbReference type="ChEBI" id="CHEBI:15377"/>
        <dbReference type="ChEBI" id="CHEBI:15378"/>
        <dbReference type="ChEBI" id="CHEBI:15379"/>
        <dbReference type="ChEBI" id="CHEBI:57783"/>
        <dbReference type="ChEBI" id="CHEBI:57853"/>
        <dbReference type="ChEBI" id="CHEBI:58349"/>
        <dbReference type="ChEBI" id="CHEBI:507393"/>
        <dbReference type="EC" id="1.14.13.8"/>
    </reaction>
    <physiologicalReaction direction="left-to-right" evidence="37">
        <dbReference type="Rhea" id="RHEA:69820"/>
    </physiologicalReaction>
</comment>
<dbReference type="Gene3D" id="3.50.50.60">
    <property type="entry name" value="FAD/NAD(P)-binding domain"/>
    <property type="match status" value="1"/>
</dbReference>
<dbReference type="SUPFAM" id="SSF51905">
    <property type="entry name" value="FAD/NAD(P)-binding domain"/>
    <property type="match status" value="2"/>
</dbReference>
<dbReference type="GO" id="GO:0005789">
    <property type="term" value="C:endoplasmic reticulum membrane"/>
    <property type="evidence" value="ECO:0007669"/>
    <property type="project" value="UniProtKB-SubCell"/>
</dbReference>
<evidence type="ECO:0000256" key="29">
    <source>
        <dbReference type="ARBA" id="ARBA00045722"/>
    </source>
</evidence>
<evidence type="ECO:0000256" key="30">
    <source>
        <dbReference type="ARBA" id="ARBA00045957"/>
    </source>
</evidence>
<evidence type="ECO:0000256" key="32">
    <source>
        <dbReference type="ARBA" id="ARBA00047426"/>
    </source>
</evidence>
<sequence length="517" mass="57286">MISDAKRVAVVGAGISGLVSIKECVAAGFSVQCFEKSNTIGGQWAYNPDPDSGDVHSSIYQGCILNSCRDSSSFADFPMDPAVYPDYFGHKLHLRYLNEYADHFKLKDHIQLRTEVLQCEPGPNGGWDLTIRKEGGKSEVQHFDALMAATGILSKPRTPEFAGREAYMGEFLHSHFYRTPGRFEGKKVAIIGLGSSAVDIACEVGPQAKELHLITRRGGWVLPRYILGKPTEAWDDRATQMWVPHKISQYIQTKLINLIHAQQPEELKCDHKLLEQNPTTRGDFIEKVNTGIVKLHRASIDTFTPSGLSLSTGTEIDADVVICCTGYHMTDMPFLPRDAVVSREMPAPHIDLYKHFVSPWYDDLFIIGRVENFGPLAPTAEAQARVAAAMLSGRLQKPGREEMLASIRKTREESAKAFIKSDRHLQTVHSIQYIDDILGPLGAAPTMFKLLGRATSVGLIRALKVFAAVYFGVPSSGQWRLLGEGRSEKLAEAMVLRISAGKKELSKEEREALEGKF</sequence>
<evidence type="ECO:0000256" key="4">
    <source>
        <dbReference type="ARBA" id="ARBA00009183"/>
    </source>
</evidence>
<evidence type="ECO:0000256" key="5">
    <source>
        <dbReference type="ARBA" id="ARBA00012698"/>
    </source>
</evidence>
<dbReference type="InterPro" id="IPR036188">
    <property type="entry name" value="FAD/NAD-bd_sf"/>
</dbReference>
<keyword evidence="14" id="KW-0492">Microsome</keyword>
<keyword evidence="8" id="KW-0488">Methylation</keyword>
<reference evidence="44" key="1">
    <citation type="submission" date="2018-03" db="EMBL/GenBank/DDBJ databases">
        <authorList>
            <person name="Guldener U."/>
        </authorList>
    </citation>
    <scope>NUCLEOTIDE SEQUENCE</scope>
</reference>
<keyword evidence="12" id="KW-0256">Endoplasmic reticulum</keyword>
<comment type="catalytic activity">
    <reaction evidence="32">
        <text>hexan-3-one + NADPH + O2 + H(+) = propyl propanoate + NADP(+) + H2O</text>
        <dbReference type="Rhea" id="RHEA:54848"/>
        <dbReference type="ChEBI" id="CHEBI:15377"/>
        <dbReference type="ChEBI" id="CHEBI:15378"/>
        <dbReference type="ChEBI" id="CHEBI:15379"/>
        <dbReference type="ChEBI" id="CHEBI:57783"/>
        <dbReference type="ChEBI" id="CHEBI:58349"/>
        <dbReference type="ChEBI" id="CHEBI:89828"/>
        <dbReference type="ChEBI" id="CHEBI:89891"/>
    </reaction>
    <physiologicalReaction direction="left-to-right" evidence="32">
        <dbReference type="Rhea" id="RHEA:54849"/>
    </physiologicalReaction>
</comment>
<comment type="caution">
    <text evidence="44">The sequence shown here is derived from an EMBL/GenBank/DDBJ whole genome shotgun (WGS) entry which is preliminary data.</text>
</comment>
<evidence type="ECO:0000256" key="35">
    <source>
        <dbReference type="ARBA" id="ARBA00047864"/>
    </source>
</evidence>
<evidence type="ECO:0000256" key="33">
    <source>
        <dbReference type="ARBA" id="ARBA00047574"/>
    </source>
</evidence>
<evidence type="ECO:0000256" key="26">
    <source>
        <dbReference type="ARBA" id="ARBA00034536"/>
    </source>
</evidence>
<dbReference type="InterPro" id="IPR050346">
    <property type="entry name" value="FMO-like"/>
</dbReference>
<gene>
    <name evidence="44" type="ORF">DNG_00884</name>
</gene>
<comment type="catalytic activity">
    <reaction evidence="31">
        <text>hypotaurine + NADH + O2 + H(+) = taurine + NAD(+) + H2O</text>
        <dbReference type="Rhea" id="RHEA:74111"/>
        <dbReference type="ChEBI" id="CHEBI:15377"/>
        <dbReference type="ChEBI" id="CHEBI:15378"/>
        <dbReference type="ChEBI" id="CHEBI:15379"/>
        <dbReference type="ChEBI" id="CHEBI:57540"/>
        <dbReference type="ChEBI" id="CHEBI:57853"/>
        <dbReference type="ChEBI" id="CHEBI:57945"/>
        <dbReference type="ChEBI" id="CHEBI:507393"/>
        <dbReference type="EC" id="1.14.13.8"/>
    </reaction>
    <physiologicalReaction direction="left-to-right" evidence="31">
        <dbReference type="Rhea" id="RHEA:74112"/>
    </physiologicalReaction>
</comment>
<evidence type="ECO:0000256" key="8">
    <source>
        <dbReference type="ARBA" id="ARBA00022481"/>
    </source>
</evidence>
<accession>A0AAE8MQ62</accession>
<dbReference type="Proteomes" id="UP001187682">
    <property type="component" value="Unassembled WGS sequence"/>
</dbReference>
<dbReference type="EC" id="1.14.13.8" evidence="6"/>
<evidence type="ECO:0000256" key="7">
    <source>
        <dbReference type="ARBA" id="ARBA00019213"/>
    </source>
</evidence>
<evidence type="ECO:0000256" key="12">
    <source>
        <dbReference type="ARBA" id="ARBA00022824"/>
    </source>
</evidence>
<evidence type="ECO:0000256" key="14">
    <source>
        <dbReference type="ARBA" id="ARBA00022848"/>
    </source>
</evidence>
<proteinExistence type="inferred from homology"/>
<dbReference type="GO" id="GO:0034899">
    <property type="term" value="F:trimethylamine monooxygenase activity"/>
    <property type="evidence" value="ECO:0007669"/>
    <property type="project" value="UniProtKB-EC"/>
</dbReference>
<evidence type="ECO:0000256" key="24">
    <source>
        <dbReference type="ARBA" id="ARBA00033301"/>
    </source>
</evidence>
<evidence type="ECO:0000256" key="39">
    <source>
        <dbReference type="ARBA" id="ARBA00048459"/>
    </source>
</evidence>
<evidence type="ECO:0000256" key="25">
    <source>
        <dbReference type="ARBA" id="ARBA00034528"/>
    </source>
</evidence>
<keyword evidence="15" id="KW-0521">NADP</keyword>
<keyword evidence="9" id="KW-0597">Phosphoprotein</keyword>
<protein>
    <recommendedName>
        <fullName evidence="26">Flavin-containing monooxygenase 1</fullName>
        <ecNumber evidence="25">1.14.13.148</ecNumber>
        <ecNumber evidence="6">1.14.13.8</ecNumber>
        <ecNumber evidence="5">1.6.3.1</ecNumber>
    </recommendedName>
    <alternativeName>
        <fullName evidence="28">Dimethylaniline monooxygenase [N-oxide-forming] 1</fullName>
    </alternativeName>
    <alternativeName>
        <fullName evidence="24">Dimethylaniline monooxygenase [N-oxide-forming] 5</fullName>
    </alternativeName>
    <alternativeName>
        <fullName evidence="21">Dimethylaniline oxidase 1</fullName>
    </alternativeName>
    <alternativeName>
        <fullName evidence="22">Dimethylaniline oxidase 5</fullName>
    </alternativeName>
    <alternativeName>
        <fullName evidence="7">Flavin-containing monooxygenase 5</fullName>
    </alternativeName>
    <alternativeName>
        <fullName evidence="23">NADPH oxidase</fullName>
    </alternativeName>
    <alternativeName>
        <fullName evidence="27">Trimethylamine monooxygenase</fullName>
    </alternativeName>
</protein>
<comment type="cofactor">
    <cofactor evidence="1">
        <name>FAD</name>
        <dbReference type="ChEBI" id="CHEBI:57692"/>
    </cofactor>
</comment>
<evidence type="ECO:0000256" key="10">
    <source>
        <dbReference type="ARBA" id="ARBA00022630"/>
    </source>
</evidence>
<dbReference type="InterPro" id="IPR002257">
    <property type="entry name" value="Flavin_mOase_5"/>
</dbReference>
<organism evidence="44 45">
    <name type="scientific">Cephalotrichum gorgonifer</name>
    <dbReference type="NCBI Taxonomy" id="2041049"/>
    <lineage>
        <taxon>Eukaryota</taxon>
        <taxon>Fungi</taxon>
        <taxon>Dikarya</taxon>
        <taxon>Ascomycota</taxon>
        <taxon>Pezizomycotina</taxon>
        <taxon>Sordariomycetes</taxon>
        <taxon>Hypocreomycetidae</taxon>
        <taxon>Microascales</taxon>
        <taxon>Microascaceae</taxon>
        <taxon>Cephalotrichum</taxon>
    </lineage>
</organism>
<keyword evidence="10" id="KW-0285">Flavoprotein</keyword>
<evidence type="ECO:0000256" key="2">
    <source>
        <dbReference type="ARBA" id="ARBA00004389"/>
    </source>
</evidence>
<evidence type="ECO:0000256" key="6">
    <source>
        <dbReference type="ARBA" id="ARBA00012850"/>
    </source>
</evidence>
<comment type="subcellular location">
    <subcellularLocation>
        <location evidence="2">Endoplasmic reticulum membrane</location>
        <topology evidence="2">Single-pass membrane protein</topology>
    </subcellularLocation>
    <subcellularLocation>
        <location evidence="3">Microsome membrane</location>
    </subcellularLocation>
</comment>
<evidence type="ECO:0000256" key="41">
    <source>
        <dbReference type="ARBA" id="ARBA00048990"/>
    </source>
</evidence>
<comment type="catalytic activity">
    <reaction evidence="33">
        <text>heptan-2-one + NADPH + O2 + H(+) = pentyl acetate + NADP(+) + H2O</text>
        <dbReference type="Rhea" id="RHEA:54836"/>
        <dbReference type="ChEBI" id="CHEBI:5672"/>
        <dbReference type="ChEBI" id="CHEBI:15377"/>
        <dbReference type="ChEBI" id="CHEBI:15378"/>
        <dbReference type="ChEBI" id="CHEBI:15379"/>
        <dbReference type="ChEBI" id="CHEBI:57783"/>
        <dbReference type="ChEBI" id="CHEBI:58349"/>
        <dbReference type="ChEBI" id="CHEBI:87362"/>
    </reaction>
    <physiologicalReaction direction="left-to-right" evidence="33">
        <dbReference type="Rhea" id="RHEA:54837"/>
    </physiologicalReaction>
</comment>
<keyword evidence="13" id="KW-0274">FAD</keyword>
<keyword evidence="45" id="KW-1185">Reference proteome</keyword>
<evidence type="ECO:0000256" key="36">
    <source>
        <dbReference type="ARBA" id="ARBA00047977"/>
    </source>
</evidence>
<evidence type="ECO:0000256" key="17">
    <source>
        <dbReference type="ARBA" id="ARBA00023002"/>
    </source>
</evidence>
<evidence type="ECO:0000256" key="21">
    <source>
        <dbReference type="ARBA" id="ARBA00029725"/>
    </source>
</evidence>
<comment type="function">
    <text evidence="29">Acts as a Baeyer-Villiger monooxygenase on a broad range of substrates. Catalyzes the insertion of an oxygen atom into a carbon-carbon bond adjacent to a carbonyl, which converts ketones to esters. Active on diverse carbonyl compounds, whereas soft nucleophiles are mostly non- or poorly reactive. In contrast with other forms of FMO it is non- or poorly active on 'classical' substrates such as drugs, pesticides, and dietary components containing soft nucleophilic heteroatoms. Able to oxidize drug molecules bearing a carbonyl group on an aliphatic chain, such as nabumetone and pentoxifylline. Also, in the absence of substrates, shows slow but yet significant NADPH oxidase activity. Acts as a positive modulator of cholesterol biosynthesis as well as glucose homeostasis, promoting metabolic aging via pleiotropic effects.</text>
</comment>
<evidence type="ECO:0000256" key="34">
    <source>
        <dbReference type="ARBA" id="ARBA00047855"/>
    </source>
</evidence>
<evidence type="ECO:0000256" key="37">
    <source>
        <dbReference type="ARBA" id="ARBA00048041"/>
    </source>
</evidence>
<evidence type="ECO:0000256" key="16">
    <source>
        <dbReference type="ARBA" id="ARBA00022989"/>
    </source>
</evidence>
<dbReference type="EMBL" id="ONZQ02000001">
    <property type="protein sequence ID" value="SPN97370.1"/>
    <property type="molecule type" value="Genomic_DNA"/>
</dbReference>
<dbReference type="PRINTS" id="PR00370">
    <property type="entry name" value="FMOXYGENASE"/>
</dbReference>
<dbReference type="GO" id="GO:0006629">
    <property type="term" value="P:lipid metabolic process"/>
    <property type="evidence" value="ECO:0007669"/>
    <property type="project" value="UniProtKB-KW"/>
</dbReference>
<dbReference type="GO" id="GO:0050660">
    <property type="term" value="F:flavin adenine dinucleotide binding"/>
    <property type="evidence" value="ECO:0007669"/>
    <property type="project" value="InterPro"/>
</dbReference>
<keyword evidence="19" id="KW-0443">Lipid metabolism</keyword>
<comment type="catalytic activity">
    <reaction evidence="41">
        <text>heptan-4-one + NADPH + O2 + H(+) = propyl butanoate + NADP(+) + H2O</text>
        <dbReference type="Rhea" id="RHEA:54852"/>
        <dbReference type="ChEBI" id="CHEBI:15377"/>
        <dbReference type="ChEBI" id="CHEBI:15378"/>
        <dbReference type="ChEBI" id="CHEBI:15379"/>
        <dbReference type="ChEBI" id="CHEBI:57783"/>
        <dbReference type="ChEBI" id="CHEBI:58349"/>
        <dbReference type="ChEBI" id="CHEBI:89484"/>
        <dbReference type="ChEBI" id="CHEBI:89719"/>
    </reaction>
    <physiologicalReaction direction="left-to-right" evidence="41">
        <dbReference type="Rhea" id="RHEA:54853"/>
    </physiologicalReaction>
</comment>
<evidence type="ECO:0000256" key="1">
    <source>
        <dbReference type="ARBA" id="ARBA00001974"/>
    </source>
</evidence>
<comment type="catalytic activity">
    <reaction evidence="43">
        <text>octan-3-one + NADPH + O2 + H(+) = pentyl propanoate + NADP(+) + H2O</text>
        <dbReference type="Rhea" id="RHEA:54840"/>
        <dbReference type="ChEBI" id="CHEBI:15377"/>
        <dbReference type="ChEBI" id="CHEBI:15378"/>
        <dbReference type="ChEBI" id="CHEBI:15379"/>
        <dbReference type="ChEBI" id="CHEBI:57783"/>
        <dbReference type="ChEBI" id="CHEBI:58349"/>
        <dbReference type="ChEBI" id="CHEBI:80946"/>
        <dbReference type="ChEBI" id="CHEBI:87373"/>
    </reaction>
    <physiologicalReaction direction="left-to-right" evidence="43">
        <dbReference type="Rhea" id="RHEA:54841"/>
    </physiologicalReaction>
</comment>
<evidence type="ECO:0000256" key="3">
    <source>
        <dbReference type="ARBA" id="ARBA00004524"/>
    </source>
</evidence>
<comment type="catalytic activity">
    <reaction evidence="34">
        <text>sulcatone + NADPH + O2 + H(+) = 4-methylpent-3-en-1-yl acetate + NADP(+) + H2O</text>
        <dbReference type="Rhea" id="RHEA:54864"/>
        <dbReference type="ChEBI" id="CHEBI:15377"/>
        <dbReference type="ChEBI" id="CHEBI:15378"/>
        <dbReference type="ChEBI" id="CHEBI:15379"/>
        <dbReference type="ChEBI" id="CHEBI:16310"/>
        <dbReference type="ChEBI" id="CHEBI:57783"/>
        <dbReference type="ChEBI" id="CHEBI:58349"/>
        <dbReference type="ChEBI" id="CHEBI:138373"/>
    </reaction>
    <physiologicalReaction direction="left-to-right" evidence="34">
        <dbReference type="Rhea" id="RHEA:54865"/>
    </physiologicalReaction>
</comment>
<keyword evidence="17" id="KW-0560">Oxidoreductase</keyword>
<evidence type="ECO:0000313" key="44">
    <source>
        <dbReference type="EMBL" id="SPN97370.1"/>
    </source>
</evidence>
<evidence type="ECO:0000256" key="27">
    <source>
        <dbReference type="ARBA" id="ARBA00034554"/>
    </source>
</evidence>
<evidence type="ECO:0000256" key="11">
    <source>
        <dbReference type="ARBA" id="ARBA00022692"/>
    </source>
</evidence>
<comment type="catalytic activity">
    <reaction evidence="38">
        <text>trimethylamine + NADPH + O2 = trimethylamine N-oxide + NADP(+) + H2O</text>
        <dbReference type="Rhea" id="RHEA:31979"/>
        <dbReference type="ChEBI" id="CHEBI:15377"/>
        <dbReference type="ChEBI" id="CHEBI:15379"/>
        <dbReference type="ChEBI" id="CHEBI:15724"/>
        <dbReference type="ChEBI" id="CHEBI:57783"/>
        <dbReference type="ChEBI" id="CHEBI:58349"/>
        <dbReference type="ChEBI" id="CHEBI:58389"/>
        <dbReference type="EC" id="1.14.13.148"/>
    </reaction>
    <physiologicalReaction direction="left-to-right" evidence="38">
        <dbReference type="Rhea" id="RHEA:31980"/>
    </physiologicalReaction>
</comment>
<comment type="function">
    <text evidence="30">Broad spectrum monooxygenase that catalyzes the oxygenation of a wide variety of nitrogen- and sulfur-containing compounds including xenobiotics. Catalyzes the S-oxygenation of hypotaurine to produce taurine, an organic osmolyte involved in cell volume regulation as well as a variety of cytoprotective and developmental processes. In vitro, catalyzes the N-oxygenation of trimethylamine (TMA) to produce trimethylamine N-oxide (TMAO) and could therefore participate to the detoxification of this compound that is generated by the action of gut microbiota from dietary precursors such as choline, choline containing compounds, betaine or L-carnitine.</text>
</comment>
<comment type="catalytic activity">
    <reaction evidence="39">
        <text>octan-3-one + NADPH + O2 + H(+) = ethyl hexanoate + NADP(+) + H2O</text>
        <dbReference type="Rhea" id="RHEA:54856"/>
        <dbReference type="ChEBI" id="CHEBI:15377"/>
        <dbReference type="ChEBI" id="CHEBI:15378"/>
        <dbReference type="ChEBI" id="CHEBI:15379"/>
        <dbReference type="ChEBI" id="CHEBI:57783"/>
        <dbReference type="ChEBI" id="CHEBI:58349"/>
        <dbReference type="ChEBI" id="CHEBI:80946"/>
        <dbReference type="ChEBI" id="CHEBI:86055"/>
    </reaction>
    <physiologicalReaction direction="left-to-right" evidence="39">
        <dbReference type="Rhea" id="RHEA:54857"/>
    </physiologicalReaction>
</comment>
<evidence type="ECO:0000256" key="31">
    <source>
        <dbReference type="ARBA" id="ARBA00047338"/>
    </source>
</evidence>
<evidence type="ECO:0000256" key="28">
    <source>
        <dbReference type="ARBA" id="ARBA00034561"/>
    </source>
</evidence>
<evidence type="ECO:0000256" key="15">
    <source>
        <dbReference type="ARBA" id="ARBA00022857"/>
    </source>
</evidence>
<keyword evidence="11" id="KW-0812">Transmembrane</keyword>
<comment type="catalytic activity">
    <reaction evidence="36">
        <text>hexan-3-one + NADPH + O2 + H(+) = ethyl butanoate + NADP(+) + H2O</text>
        <dbReference type="Rhea" id="RHEA:54844"/>
        <dbReference type="ChEBI" id="CHEBI:15377"/>
        <dbReference type="ChEBI" id="CHEBI:15378"/>
        <dbReference type="ChEBI" id="CHEBI:15379"/>
        <dbReference type="ChEBI" id="CHEBI:57783"/>
        <dbReference type="ChEBI" id="CHEBI:58349"/>
        <dbReference type="ChEBI" id="CHEBI:88764"/>
        <dbReference type="ChEBI" id="CHEBI:89891"/>
    </reaction>
    <physiologicalReaction direction="left-to-right" evidence="36">
        <dbReference type="Rhea" id="RHEA:54845"/>
    </physiologicalReaction>
</comment>
<evidence type="ECO:0000256" key="23">
    <source>
        <dbReference type="ARBA" id="ARBA00033213"/>
    </source>
</evidence>